<dbReference type="CDD" id="cd00275">
    <property type="entry name" value="C2_PLC_like"/>
    <property type="match status" value="1"/>
</dbReference>
<feature type="domain" description="PI-PLC Y-box" evidence="2">
    <location>
        <begin position="1"/>
        <end position="35"/>
    </location>
</feature>
<dbReference type="AlphaFoldDB" id="A0A915MYM2"/>
<proteinExistence type="predicted"/>
<dbReference type="Gene3D" id="2.60.40.150">
    <property type="entry name" value="C2 domain"/>
    <property type="match status" value="1"/>
</dbReference>
<dbReference type="SUPFAM" id="SSF51695">
    <property type="entry name" value="PLC-like phosphodiesterases"/>
    <property type="match status" value="1"/>
</dbReference>
<dbReference type="GO" id="GO:0048015">
    <property type="term" value="P:phosphatidylinositol-mediated signaling"/>
    <property type="evidence" value="ECO:0007669"/>
    <property type="project" value="TreeGrafter"/>
</dbReference>
<dbReference type="SUPFAM" id="SSF49562">
    <property type="entry name" value="C2 domain (Calcium/lipid-binding domain, CaLB)"/>
    <property type="match status" value="1"/>
</dbReference>
<sequence>MVALNFQTADVAMAVNTAMFEQTGNCGYILKPRALWDANHPLFGKFNPYSKEISSCPAIILQLTIISGQYVSPGSFSANPTLEIEIIGVPADCVKEKSKSSGSSSGRNSVNPIWNHSSTFRIVFVELAFLRISVYDGDNGKLLSQRVVPVRCLRPGYRHLPLRTPNNQPLEQSLLFIRGNLHVEPSHVRDLTMSSCGNLDMGPCEDLPMGIMEDLANLLVEPSKAGA</sequence>
<evidence type="ECO:0000313" key="3">
    <source>
        <dbReference type="Proteomes" id="UP000887561"/>
    </source>
</evidence>
<dbReference type="Pfam" id="PF00387">
    <property type="entry name" value="PI-PLC-Y"/>
    <property type="match status" value="1"/>
</dbReference>
<organism evidence="3 4">
    <name type="scientific">Meloidogyne javanica</name>
    <name type="common">Root-knot nematode worm</name>
    <dbReference type="NCBI Taxonomy" id="6303"/>
    <lineage>
        <taxon>Eukaryota</taxon>
        <taxon>Metazoa</taxon>
        <taxon>Ecdysozoa</taxon>
        <taxon>Nematoda</taxon>
        <taxon>Chromadorea</taxon>
        <taxon>Rhabditida</taxon>
        <taxon>Tylenchina</taxon>
        <taxon>Tylenchomorpha</taxon>
        <taxon>Tylenchoidea</taxon>
        <taxon>Meloidogynidae</taxon>
        <taxon>Meloidogyninae</taxon>
        <taxon>Meloidogyne</taxon>
        <taxon>Meloidogyne incognita group</taxon>
    </lineage>
</organism>
<dbReference type="PANTHER" id="PTHR10336:SF6">
    <property type="entry name" value="1-PHOSPHATIDYLINOSITOL 4,5-BISPHOSPHATE PHOSPHODIESTERASE EPSILON-1"/>
    <property type="match status" value="1"/>
</dbReference>
<evidence type="ECO:0000313" key="4">
    <source>
        <dbReference type="WBParaSite" id="scaffold6649_cov233.g11099"/>
    </source>
</evidence>
<evidence type="ECO:0000259" key="1">
    <source>
        <dbReference type="PROSITE" id="PS50004"/>
    </source>
</evidence>
<dbReference type="GO" id="GO:0004435">
    <property type="term" value="F:phosphatidylinositol-4,5-bisphosphate phospholipase C activity"/>
    <property type="evidence" value="ECO:0007669"/>
    <property type="project" value="InterPro"/>
</dbReference>
<dbReference type="InterPro" id="IPR035892">
    <property type="entry name" value="C2_domain_sf"/>
</dbReference>
<feature type="domain" description="C2" evidence="1">
    <location>
        <begin position="42"/>
        <end position="170"/>
    </location>
</feature>
<dbReference type="Gene3D" id="3.20.20.190">
    <property type="entry name" value="Phosphatidylinositol (PI) phosphodiesterase"/>
    <property type="match status" value="1"/>
</dbReference>
<dbReference type="PROSITE" id="PS50004">
    <property type="entry name" value="C2"/>
    <property type="match status" value="1"/>
</dbReference>
<dbReference type="PROSITE" id="PS50008">
    <property type="entry name" value="PIPLC_Y_DOMAIN"/>
    <property type="match status" value="1"/>
</dbReference>
<dbReference type="Pfam" id="PF00168">
    <property type="entry name" value="C2"/>
    <property type="match status" value="1"/>
</dbReference>
<reference evidence="4" key="1">
    <citation type="submission" date="2022-11" db="UniProtKB">
        <authorList>
            <consortium name="WormBaseParasite"/>
        </authorList>
    </citation>
    <scope>IDENTIFICATION</scope>
</reference>
<dbReference type="GO" id="GO:0007265">
    <property type="term" value="P:Ras protein signal transduction"/>
    <property type="evidence" value="ECO:0007669"/>
    <property type="project" value="TreeGrafter"/>
</dbReference>
<evidence type="ECO:0000259" key="2">
    <source>
        <dbReference type="PROSITE" id="PS50008"/>
    </source>
</evidence>
<name>A0A915MYM2_MELJA</name>
<keyword evidence="3" id="KW-1185">Reference proteome</keyword>
<dbReference type="InterPro" id="IPR000008">
    <property type="entry name" value="C2_dom"/>
</dbReference>
<dbReference type="GO" id="GO:0051209">
    <property type="term" value="P:release of sequestered calcium ion into cytosol"/>
    <property type="evidence" value="ECO:0007669"/>
    <property type="project" value="TreeGrafter"/>
</dbReference>
<dbReference type="Proteomes" id="UP000887561">
    <property type="component" value="Unplaced"/>
</dbReference>
<dbReference type="PANTHER" id="PTHR10336">
    <property type="entry name" value="PHOSPHOINOSITIDE-SPECIFIC PHOSPHOLIPASE C FAMILY PROTEIN"/>
    <property type="match status" value="1"/>
</dbReference>
<dbReference type="InterPro" id="IPR001711">
    <property type="entry name" value="PLipase_C_Pinositol-sp_Y"/>
</dbReference>
<dbReference type="InterPro" id="IPR017946">
    <property type="entry name" value="PLC-like_Pdiesterase_TIM-brl"/>
</dbReference>
<accession>A0A915MYM2</accession>
<dbReference type="SMART" id="SM00239">
    <property type="entry name" value="C2"/>
    <property type="match status" value="1"/>
</dbReference>
<dbReference type="GO" id="GO:0007186">
    <property type="term" value="P:G protein-coupled receptor signaling pathway"/>
    <property type="evidence" value="ECO:0007669"/>
    <property type="project" value="TreeGrafter"/>
</dbReference>
<protein>
    <submittedName>
        <fullName evidence="4">Phosphoinositide phospholipase C</fullName>
    </submittedName>
</protein>
<dbReference type="GO" id="GO:0046488">
    <property type="term" value="P:phosphatidylinositol metabolic process"/>
    <property type="evidence" value="ECO:0007669"/>
    <property type="project" value="TreeGrafter"/>
</dbReference>
<dbReference type="WBParaSite" id="scaffold6649_cov233.g11099">
    <property type="protein sequence ID" value="scaffold6649_cov233.g11099"/>
    <property type="gene ID" value="scaffold6649_cov233.g11099"/>
</dbReference>
<dbReference type="InterPro" id="IPR001192">
    <property type="entry name" value="PI-PLC_fam"/>
</dbReference>